<gene>
    <name evidence="1" type="ORF">HPB49_020985</name>
</gene>
<sequence>MENGRPSCVSATDTARRLSINLPNTPQGCYRNPTKATATQLRNPEMRRHQQLDASTPVETQARAYAQITSIIIGTSSTDATAYLAPPDDAVRGVVIHMAHSAVIIITFATGPLPKAIRFWAGVHTCFPHRPKMETCYNCRRIGHRQDVCPAPASGCCHNCGETHTPTDPPTCPPKCIVCGDGHHTGNIQCKYRYARPQPRTTQPATGHQSRTREQTPAPRKSSRSASSARSASRDRSNKPRQDLTWADRVRKSPPASTQKIPDHNEGELRALREEVSRLTALTQRSLASPTLSLSTSPPTLTQTNTAPPQSPPSKNNASLPHRLPPGRPMSTLN</sequence>
<evidence type="ECO:0000313" key="2">
    <source>
        <dbReference type="Proteomes" id="UP000821865"/>
    </source>
</evidence>
<evidence type="ECO:0000313" key="1">
    <source>
        <dbReference type="EMBL" id="KAH7981018.1"/>
    </source>
</evidence>
<comment type="caution">
    <text evidence="1">The sequence shown here is derived from an EMBL/GenBank/DDBJ whole genome shotgun (WGS) entry which is preliminary data.</text>
</comment>
<protein>
    <submittedName>
        <fullName evidence="1">Uncharacterized protein</fullName>
    </submittedName>
</protein>
<dbReference type="Proteomes" id="UP000821865">
    <property type="component" value="Chromosome 1"/>
</dbReference>
<accession>A0ACB8E319</accession>
<name>A0ACB8E319_DERSI</name>
<keyword evidence="2" id="KW-1185">Reference proteome</keyword>
<organism evidence="1 2">
    <name type="scientific">Dermacentor silvarum</name>
    <name type="common">Tick</name>
    <dbReference type="NCBI Taxonomy" id="543639"/>
    <lineage>
        <taxon>Eukaryota</taxon>
        <taxon>Metazoa</taxon>
        <taxon>Ecdysozoa</taxon>
        <taxon>Arthropoda</taxon>
        <taxon>Chelicerata</taxon>
        <taxon>Arachnida</taxon>
        <taxon>Acari</taxon>
        <taxon>Parasitiformes</taxon>
        <taxon>Ixodida</taxon>
        <taxon>Ixodoidea</taxon>
        <taxon>Ixodidae</taxon>
        <taxon>Rhipicephalinae</taxon>
        <taxon>Dermacentor</taxon>
    </lineage>
</organism>
<dbReference type="EMBL" id="CM023470">
    <property type="protein sequence ID" value="KAH7981018.1"/>
    <property type="molecule type" value="Genomic_DNA"/>
</dbReference>
<proteinExistence type="predicted"/>
<reference evidence="1" key="1">
    <citation type="submission" date="2020-05" db="EMBL/GenBank/DDBJ databases">
        <title>Large-scale comparative analyses of tick genomes elucidate their genetic diversity and vector capacities.</title>
        <authorList>
            <person name="Jia N."/>
            <person name="Wang J."/>
            <person name="Shi W."/>
            <person name="Du L."/>
            <person name="Sun Y."/>
            <person name="Zhan W."/>
            <person name="Jiang J."/>
            <person name="Wang Q."/>
            <person name="Zhang B."/>
            <person name="Ji P."/>
            <person name="Sakyi L.B."/>
            <person name="Cui X."/>
            <person name="Yuan T."/>
            <person name="Jiang B."/>
            <person name="Yang W."/>
            <person name="Lam T.T.-Y."/>
            <person name="Chang Q."/>
            <person name="Ding S."/>
            <person name="Wang X."/>
            <person name="Zhu J."/>
            <person name="Ruan X."/>
            <person name="Zhao L."/>
            <person name="Wei J."/>
            <person name="Que T."/>
            <person name="Du C."/>
            <person name="Cheng J."/>
            <person name="Dai P."/>
            <person name="Han X."/>
            <person name="Huang E."/>
            <person name="Gao Y."/>
            <person name="Liu J."/>
            <person name="Shao H."/>
            <person name="Ye R."/>
            <person name="Li L."/>
            <person name="Wei W."/>
            <person name="Wang X."/>
            <person name="Wang C."/>
            <person name="Yang T."/>
            <person name="Huo Q."/>
            <person name="Li W."/>
            <person name="Guo W."/>
            <person name="Chen H."/>
            <person name="Zhou L."/>
            <person name="Ni X."/>
            <person name="Tian J."/>
            <person name="Zhou Y."/>
            <person name="Sheng Y."/>
            <person name="Liu T."/>
            <person name="Pan Y."/>
            <person name="Xia L."/>
            <person name="Li J."/>
            <person name="Zhao F."/>
            <person name="Cao W."/>
        </authorList>
    </citation>
    <scope>NUCLEOTIDE SEQUENCE</scope>
    <source>
        <strain evidence="1">Dsil-2018</strain>
    </source>
</reference>